<accession>A0AAX4L213</accession>
<dbReference type="GO" id="GO:0055085">
    <property type="term" value="P:transmembrane transport"/>
    <property type="evidence" value="ECO:0007669"/>
    <property type="project" value="InterPro"/>
</dbReference>
<dbReference type="InterPro" id="IPR004695">
    <property type="entry name" value="SLAC1/Mae1/Ssu1/TehA"/>
</dbReference>
<proteinExistence type="predicted"/>
<feature type="transmembrane region" description="Helical" evidence="5">
    <location>
        <begin position="101"/>
        <end position="120"/>
    </location>
</feature>
<dbReference type="AlphaFoldDB" id="A0AAX4L213"/>
<feature type="transmembrane region" description="Helical" evidence="5">
    <location>
        <begin position="286"/>
        <end position="308"/>
    </location>
</feature>
<dbReference type="EMBL" id="CP146016">
    <property type="protein sequence ID" value="WWQ60990.1"/>
    <property type="molecule type" value="Genomic_DNA"/>
</dbReference>
<feature type="transmembrane region" description="Helical" evidence="5">
    <location>
        <begin position="189"/>
        <end position="209"/>
    </location>
</feature>
<keyword evidence="4 5" id="KW-0472">Membrane</keyword>
<feature type="transmembrane region" description="Helical" evidence="5">
    <location>
        <begin position="12"/>
        <end position="34"/>
    </location>
</feature>
<dbReference type="RefSeq" id="WP_338602624.1">
    <property type="nucleotide sequence ID" value="NZ_CP146016.1"/>
</dbReference>
<dbReference type="Gene3D" id="1.50.10.150">
    <property type="entry name" value="Voltage-dependent anion channel"/>
    <property type="match status" value="1"/>
</dbReference>
<evidence type="ECO:0000256" key="5">
    <source>
        <dbReference type="SAM" id="Phobius"/>
    </source>
</evidence>
<keyword evidence="2 5" id="KW-0812">Transmembrane</keyword>
<dbReference type="InterPro" id="IPR038665">
    <property type="entry name" value="Voltage-dep_anion_channel_sf"/>
</dbReference>
<dbReference type="GeneID" id="89335622"/>
<name>A0AAX4L213_9CREN</name>
<evidence type="ECO:0000256" key="3">
    <source>
        <dbReference type="ARBA" id="ARBA00022989"/>
    </source>
</evidence>
<reference evidence="6 7" key="1">
    <citation type="submission" date="2024-02" db="EMBL/GenBank/DDBJ databases">
        <title>STSV induces naive adaptation in Sulfolobus.</title>
        <authorList>
            <person name="Xiang X."/>
            <person name="Song M."/>
        </authorList>
    </citation>
    <scope>NUCLEOTIDE SEQUENCE [LARGE SCALE GENOMIC DNA]</scope>
    <source>
        <strain evidence="6 7">RT2</strain>
    </source>
</reference>
<evidence type="ECO:0000313" key="6">
    <source>
        <dbReference type="EMBL" id="WWQ60990.1"/>
    </source>
</evidence>
<keyword evidence="3 5" id="KW-1133">Transmembrane helix</keyword>
<feature type="transmembrane region" description="Helical" evidence="5">
    <location>
        <begin position="46"/>
        <end position="65"/>
    </location>
</feature>
<evidence type="ECO:0000256" key="4">
    <source>
        <dbReference type="ARBA" id="ARBA00023136"/>
    </source>
</evidence>
<sequence length="313" mass="35535">MSYGRFKALINIFGQPLSFTILMSIMGISISTYYGGLLVLSEISMIIGLVTLTTLTVFLLLNVILAKRKIWYSYNKVDYMALISGVALTMIRFRLDYNMDLNVPLAILSIFYLIILFFTIREMAFLPSRISFKYHLMGVASVLISIGLDPIGLVRFLIIGFIVMGVCAYFYVSVAMVKRILEVKDKLKLIDGSVWIQMGLSALISVAFIRTGSFLHFFHVLALFFWILAFSLLPVVMLISIIKIVKSERKDLYYNPSSWSTVFPQAVFSTDTFIITRIVHLVFMSLLYYLSLAIVVSATSLWFIFLILGTLEI</sequence>
<dbReference type="Pfam" id="PF03595">
    <property type="entry name" value="SLAC1"/>
    <property type="match status" value="1"/>
</dbReference>
<organism evidence="6 7">
    <name type="scientific">Sulfolobus tengchongensis</name>
    <dbReference type="NCBI Taxonomy" id="207809"/>
    <lineage>
        <taxon>Archaea</taxon>
        <taxon>Thermoproteota</taxon>
        <taxon>Thermoprotei</taxon>
        <taxon>Sulfolobales</taxon>
        <taxon>Sulfolobaceae</taxon>
        <taxon>Sulfolobus</taxon>
    </lineage>
</organism>
<evidence type="ECO:0000256" key="1">
    <source>
        <dbReference type="ARBA" id="ARBA00004141"/>
    </source>
</evidence>
<evidence type="ECO:0000256" key="2">
    <source>
        <dbReference type="ARBA" id="ARBA00022692"/>
    </source>
</evidence>
<gene>
    <name evidence="6" type="ORF">V6M85_02600</name>
</gene>
<feature type="transmembrane region" description="Helical" evidence="5">
    <location>
        <begin position="154"/>
        <end position="177"/>
    </location>
</feature>
<protein>
    <submittedName>
        <fullName evidence="6">C4-dicarboxylate ABC transporter</fullName>
    </submittedName>
</protein>
<dbReference type="Proteomes" id="UP001432202">
    <property type="component" value="Chromosome"/>
</dbReference>
<feature type="transmembrane region" description="Helical" evidence="5">
    <location>
        <begin position="215"/>
        <end position="242"/>
    </location>
</feature>
<dbReference type="GO" id="GO:0016020">
    <property type="term" value="C:membrane"/>
    <property type="evidence" value="ECO:0007669"/>
    <property type="project" value="UniProtKB-SubCell"/>
</dbReference>
<evidence type="ECO:0000313" key="7">
    <source>
        <dbReference type="Proteomes" id="UP001432202"/>
    </source>
</evidence>
<comment type="subcellular location">
    <subcellularLocation>
        <location evidence="1">Membrane</location>
        <topology evidence="1">Multi-pass membrane protein</topology>
    </subcellularLocation>
</comment>
<keyword evidence="7" id="KW-1185">Reference proteome</keyword>